<evidence type="ECO:0000259" key="4">
    <source>
        <dbReference type="Pfam" id="PF08241"/>
    </source>
</evidence>
<organism evidence="5 6">
    <name type="scientific">Candidatus Azambacteria bacterium RIFCSPLOWO2_01_FULL_37_9</name>
    <dbReference type="NCBI Taxonomy" id="1797297"/>
    <lineage>
        <taxon>Bacteria</taxon>
        <taxon>Candidatus Azamiibacteriota</taxon>
    </lineage>
</organism>
<dbReference type="EMBL" id="MEYQ01000015">
    <property type="protein sequence ID" value="OGD39157.1"/>
    <property type="molecule type" value="Genomic_DNA"/>
</dbReference>
<reference evidence="5 6" key="1">
    <citation type="journal article" date="2016" name="Nat. Commun.">
        <title>Thousands of microbial genomes shed light on interconnected biogeochemical processes in an aquifer system.</title>
        <authorList>
            <person name="Anantharaman K."/>
            <person name="Brown C.T."/>
            <person name="Hug L.A."/>
            <person name="Sharon I."/>
            <person name="Castelle C.J."/>
            <person name="Probst A.J."/>
            <person name="Thomas B.C."/>
            <person name="Singh A."/>
            <person name="Wilkins M.J."/>
            <person name="Karaoz U."/>
            <person name="Brodie E.L."/>
            <person name="Williams K.H."/>
            <person name="Hubbard S.S."/>
            <person name="Banfield J.F."/>
        </authorList>
    </citation>
    <scope>NUCLEOTIDE SEQUENCE [LARGE SCALE GENOMIC DNA]</scope>
</reference>
<dbReference type="SUPFAM" id="SSF53335">
    <property type="entry name" value="S-adenosyl-L-methionine-dependent methyltransferases"/>
    <property type="match status" value="1"/>
</dbReference>
<dbReference type="PANTHER" id="PTHR44942:SF4">
    <property type="entry name" value="METHYLTRANSFERASE TYPE 11 DOMAIN-CONTAINING PROTEIN"/>
    <property type="match status" value="1"/>
</dbReference>
<keyword evidence="2" id="KW-0489">Methyltransferase</keyword>
<gene>
    <name evidence="5" type="ORF">A2907_01910</name>
</gene>
<evidence type="ECO:0000313" key="6">
    <source>
        <dbReference type="Proteomes" id="UP000177947"/>
    </source>
</evidence>
<evidence type="ECO:0000256" key="1">
    <source>
        <dbReference type="ARBA" id="ARBA00008361"/>
    </source>
</evidence>
<dbReference type="InterPro" id="IPR029063">
    <property type="entry name" value="SAM-dependent_MTases_sf"/>
</dbReference>
<dbReference type="GO" id="GO:0032259">
    <property type="term" value="P:methylation"/>
    <property type="evidence" value="ECO:0007669"/>
    <property type="project" value="UniProtKB-KW"/>
</dbReference>
<dbReference type="Proteomes" id="UP000177947">
    <property type="component" value="Unassembled WGS sequence"/>
</dbReference>
<comment type="caution">
    <text evidence="5">The sequence shown here is derived from an EMBL/GenBank/DDBJ whole genome shotgun (WGS) entry which is preliminary data.</text>
</comment>
<sequence length="256" mass="29562">MGTNYTSKNRAIEETLRQKELFSSTSAPWQQGVLENLLSKVKFQDGSICLDAACGIGNNIETLLKYFKNIIAFDKSAKAVEFAKERQHKNKSAKISFTVGSLESIPYADNFFDCIVCTEALEHVSDYNAVIKEVFRVAKSGGYVVLSFQNHFNFSALLKFLFEKVYKKNWDVWGTHRHEEGYENYLTCFQIKKSIRKAGFISTKEFGADYINAWFSWVPFLYKNYKILDRYSMLPLGKIPILKYIGMDYFLLLKKP</sequence>
<dbReference type="CDD" id="cd02440">
    <property type="entry name" value="AdoMet_MTases"/>
    <property type="match status" value="1"/>
</dbReference>
<dbReference type="InterPro" id="IPR051052">
    <property type="entry name" value="Diverse_substrate_MTase"/>
</dbReference>
<evidence type="ECO:0000256" key="2">
    <source>
        <dbReference type="ARBA" id="ARBA00022603"/>
    </source>
</evidence>
<dbReference type="GO" id="GO:0008757">
    <property type="term" value="F:S-adenosylmethionine-dependent methyltransferase activity"/>
    <property type="evidence" value="ECO:0007669"/>
    <property type="project" value="InterPro"/>
</dbReference>
<dbReference type="Gene3D" id="3.40.50.150">
    <property type="entry name" value="Vaccinia Virus protein VP39"/>
    <property type="match status" value="1"/>
</dbReference>
<evidence type="ECO:0000256" key="3">
    <source>
        <dbReference type="ARBA" id="ARBA00022679"/>
    </source>
</evidence>
<dbReference type="AlphaFoldDB" id="A0A1F5C8H3"/>
<dbReference type="Pfam" id="PF08241">
    <property type="entry name" value="Methyltransf_11"/>
    <property type="match status" value="1"/>
</dbReference>
<accession>A0A1F5C8H3</accession>
<dbReference type="PANTHER" id="PTHR44942">
    <property type="entry name" value="METHYLTRANSF_11 DOMAIN-CONTAINING PROTEIN"/>
    <property type="match status" value="1"/>
</dbReference>
<name>A0A1F5C8H3_9BACT</name>
<dbReference type="InterPro" id="IPR013216">
    <property type="entry name" value="Methyltransf_11"/>
</dbReference>
<comment type="similarity">
    <text evidence="1">Belongs to the methyltransferase superfamily.</text>
</comment>
<protein>
    <recommendedName>
        <fullName evidence="4">Methyltransferase type 11 domain-containing protein</fullName>
    </recommendedName>
</protein>
<feature type="domain" description="Methyltransferase type 11" evidence="4">
    <location>
        <begin position="50"/>
        <end position="146"/>
    </location>
</feature>
<proteinExistence type="inferred from homology"/>
<keyword evidence="3" id="KW-0808">Transferase</keyword>
<evidence type="ECO:0000313" key="5">
    <source>
        <dbReference type="EMBL" id="OGD39157.1"/>
    </source>
</evidence>